<name>A0A8E4R9F4_MYCMU</name>
<sequence length="45" mass="5630">MSDHIDWERRESRLARNADYDSYRDHDREDDMRDAQLDERRYGRG</sequence>
<proteinExistence type="predicted"/>
<protein>
    <submittedName>
        <fullName evidence="2">Uncharacterized protein</fullName>
    </submittedName>
</protein>
<feature type="region of interest" description="Disordered" evidence="1">
    <location>
        <begin position="18"/>
        <end position="45"/>
    </location>
</feature>
<dbReference type="AlphaFoldDB" id="A0A8E4R9F4"/>
<evidence type="ECO:0000313" key="3">
    <source>
        <dbReference type="Proteomes" id="UP000309231"/>
    </source>
</evidence>
<organism evidence="2 3">
    <name type="scientific">Mycolicibacterium mucogenicum DSM 44124</name>
    <dbReference type="NCBI Taxonomy" id="1226753"/>
    <lineage>
        <taxon>Bacteria</taxon>
        <taxon>Bacillati</taxon>
        <taxon>Actinomycetota</taxon>
        <taxon>Actinomycetes</taxon>
        <taxon>Mycobacteriales</taxon>
        <taxon>Mycobacteriaceae</taxon>
        <taxon>Mycolicibacterium</taxon>
    </lineage>
</organism>
<evidence type="ECO:0000256" key="1">
    <source>
        <dbReference type="SAM" id="MobiDB-lite"/>
    </source>
</evidence>
<dbReference type="KEGG" id="mmuc:C1S78_003145"/>
<evidence type="ECO:0000313" key="2">
    <source>
        <dbReference type="EMBL" id="QPG70037.1"/>
    </source>
</evidence>
<dbReference type="EMBL" id="CP062008">
    <property type="protein sequence ID" value="QPG70037.1"/>
    <property type="molecule type" value="Genomic_DNA"/>
</dbReference>
<reference evidence="2 3" key="2">
    <citation type="journal article" date="2019" name="Sci. Rep.">
        <title>Insight into the biology of Mycobacterium mucogenicum and Mycobacterium neoaurum clade members.</title>
        <authorList>
            <person name="Behra P.R.K."/>
            <person name="Pettersson B.M.F."/>
            <person name="Ramesh M."/>
            <person name="Dasgupta S."/>
            <person name="Kirsebom L.A."/>
        </authorList>
    </citation>
    <scope>NUCLEOTIDE SEQUENCE [LARGE SCALE GENOMIC DNA]</scope>
    <source>
        <strain evidence="2 3">DSM 44124</strain>
    </source>
</reference>
<gene>
    <name evidence="2" type="ORF">C1S78_003145</name>
</gene>
<dbReference type="GeneID" id="76723881"/>
<dbReference type="RefSeq" id="WP_167542159.1">
    <property type="nucleotide sequence ID" value="NZ_ANBS01000001.1"/>
</dbReference>
<dbReference type="Proteomes" id="UP000309231">
    <property type="component" value="Chromosome"/>
</dbReference>
<reference evidence="2 3" key="1">
    <citation type="journal article" date="2019" name="BMC Evol. Biol.">
        <title>Comparative genomics of Mycobacterium mucogenicum and Mycobacterium neoaurum clade members emphasizing tRNA and non-coding RNA.</title>
        <authorList>
            <person name="Behra P.R.K."/>
            <person name="Pettersson B.M.F."/>
            <person name="Das S."/>
            <person name="Dasgupta S."/>
            <person name="Kirsebom L.A."/>
        </authorList>
    </citation>
    <scope>NUCLEOTIDE SEQUENCE [LARGE SCALE GENOMIC DNA]</scope>
    <source>
        <strain evidence="2 3">DSM 44124</strain>
    </source>
</reference>
<keyword evidence="3" id="KW-1185">Reference proteome</keyword>
<accession>A0A8E4R9F4</accession>